<protein>
    <submittedName>
        <fullName evidence="4">Pseudouridine synthase</fullName>
    </submittedName>
</protein>
<organism evidence="4 5">
    <name type="scientific">Rhodocollybia butyracea</name>
    <dbReference type="NCBI Taxonomy" id="206335"/>
    <lineage>
        <taxon>Eukaryota</taxon>
        <taxon>Fungi</taxon>
        <taxon>Dikarya</taxon>
        <taxon>Basidiomycota</taxon>
        <taxon>Agaricomycotina</taxon>
        <taxon>Agaricomycetes</taxon>
        <taxon>Agaricomycetidae</taxon>
        <taxon>Agaricales</taxon>
        <taxon>Marasmiineae</taxon>
        <taxon>Omphalotaceae</taxon>
        <taxon>Rhodocollybia</taxon>
    </lineage>
</organism>
<dbReference type="GO" id="GO:0003723">
    <property type="term" value="F:RNA binding"/>
    <property type="evidence" value="ECO:0007669"/>
    <property type="project" value="InterPro"/>
</dbReference>
<gene>
    <name evidence="4" type="ORF">BDP27DRAFT_1443373</name>
</gene>
<accession>A0A9P5Q645</accession>
<feature type="compositionally biased region" description="Polar residues" evidence="2">
    <location>
        <begin position="500"/>
        <end position="513"/>
    </location>
</feature>
<dbReference type="CDD" id="cd02557">
    <property type="entry name" value="PseudoU_synth_ScRIB2"/>
    <property type="match status" value="1"/>
</dbReference>
<dbReference type="EMBL" id="JADNRY010000009">
    <property type="protein sequence ID" value="KAF9075474.1"/>
    <property type="molecule type" value="Genomic_DNA"/>
</dbReference>
<dbReference type="GO" id="GO:0000455">
    <property type="term" value="P:enzyme-directed rRNA pseudouridine synthesis"/>
    <property type="evidence" value="ECO:0007669"/>
    <property type="project" value="TreeGrafter"/>
</dbReference>
<dbReference type="GO" id="GO:0009982">
    <property type="term" value="F:pseudouridine synthase activity"/>
    <property type="evidence" value="ECO:0007669"/>
    <property type="project" value="InterPro"/>
</dbReference>
<proteinExistence type="predicted"/>
<dbReference type="AlphaFoldDB" id="A0A9P5Q645"/>
<sequence length="575" mass="63710">MASLGGEVGTTPPAAPGLKKIPAYWYPYTTYAKERWLGRELLEVVSTEFRDRSMEYYRYALESGVTTINGQVASPNHIIQNGDRMENVVHRHEPPVTATPVKVLLEDKQREFIVVDKPGSIPVHAAGRYHRNTLVAILMCDFGYEKVYTINRLDRLTSGLMIIPTSTDCARRLTNEFVSGTVRKEYVARVNGRFPDGDVVCEEPLLTVDRQMGLNIVHPEGKPAKTVFRLIRYDENTDTSVLHCKPMTGRSHQLRVHLQYLGHPISNDPVYGDRRIWGENMGKGGVDTVPSDERSAPEPPAHLAEVHGNSESLARPVPHDGFTKAENIVEGSSTLASNLLPRETGEDIGMGSPVPLSSEAVGIITKLRNMKDEAEDWSRWRDVIFRAKGTLRPPRDLALKKPPPGVSVNDACVTGETLSVDLQCSELTSEVSTPLEGVEPVPLHIESPEVPGEPSSTPSITYRKPKTKELIPLVRIPDSSEPLQLTTAEAISLARDIISTSTDANSGPHQSPQGPAADPNEKQTYCPECYLPLHPDPSPEKLYIFLHALRYTISMGTFETEMPSWSKEGFTWDRS</sequence>
<dbReference type="OrthoDB" id="424794at2759"/>
<evidence type="ECO:0000313" key="4">
    <source>
        <dbReference type="EMBL" id="KAF9075474.1"/>
    </source>
</evidence>
<feature type="domain" description="Pseudouridine synthase RsuA/RluA-like" evidence="3">
    <location>
        <begin position="112"/>
        <end position="259"/>
    </location>
</feature>
<dbReference type="NCBIfam" id="TIGR00005">
    <property type="entry name" value="rluA_subfam"/>
    <property type="match status" value="1"/>
</dbReference>
<dbReference type="SUPFAM" id="SSF55120">
    <property type="entry name" value="Pseudouridine synthase"/>
    <property type="match status" value="1"/>
</dbReference>
<evidence type="ECO:0000256" key="2">
    <source>
        <dbReference type="SAM" id="MobiDB-lite"/>
    </source>
</evidence>
<evidence type="ECO:0000313" key="5">
    <source>
        <dbReference type="Proteomes" id="UP000772434"/>
    </source>
</evidence>
<evidence type="ECO:0000256" key="1">
    <source>
        <dbReference type="PIRSR" id="PIRSR606225-1"/>
    </source>
</evidence>
<dbReference type="Gene3D" id="3.30.2350.10">
    <property type="entry name" value="Pseudouridine synthase"/>
    <property type="match status" value="1"/>
</dbReference>
<comment type="caution">
    <text evidence="4">The sequence shown here is derived from an EMBL/GenBank/DDBJ whole genome shotgun (WGS) entry which is preliminary data.</text>
</comment>
<dbReference type="PANTHER" id="PTHR21600:SF40">
    <property type="entry name" value="PSEUDOURIDYLATE SYNTHASE RPUSD2"/>
    <property type="match status" value="1"/>
</dbReference>
<keyword evidence="5" id="KW-1185">Reference proteome</keyword>
<dbReference type="InterPro" id="IPR006225">
    <property type="entry name" value="PsdUridine_synth_RluC/D"/>
</dbReference>
<name>A0A9P5Q645_9AGAR</name>
<reference evidence="4" key="1">
    <citation type="submission" date="2020-11" db="EMBL/GenBank/DDBJ databases">
        <authorList>
            <consortium name="DOE Joint Genome Institute"/>
            <person name="Ahrendt S."/>
            <person name="Riley R."/>
            <person name="Andreopoulos W."/>
            <person name="Labutti K."/>
            <person name="Pangilinan J."/>
            <person name="Ruiz-Duenas F.J."/>
            <person name="Barrasa J.M."/>
            <person name="Sanchez-Garcia M."/>
            <person name="Camarero S."/>
            <person name="Miyauchi S."/>
            <person name="Serrano A."/>
            <person name="Linde D."/>
            <person name="Babiker R."/>
            <person name="Drula E."/>
            <person name="Ayuso-Fernandez I."/>
            <person name="Pacheco R."/>
            <person name="Padilla G."/>
            <person name="Ferreira P."/>
            <person name="Barriuso J."/>
            <person name="Kellner H."/>
            <person name="Castanera R."/>
            <person name="Alfaro M."/>
            <person name="Ramirez L."/>
            <person name="Pisabarro A.G."/>
            <person name="Kuo A."/>
            <person name="Tritt A."/>
            <person name="Lipzen A."/>
            <person name="He G."/>
            <person name="Yan M."/>
            <person name="Ng V."/>
            <person name="Cullen D."/>
            <person name="Martin F."/>
            <person name="Rosso M.-N."/>
            <person name="Henrissat B."/>
            <person name="Hibbett D."/>
            <person name="Martinez A.T."/>
            <person name="Grigoriev I.V."/>
        </authorList>
    </citation>
    <scope>NUCLEOTIDE SEQUENCE</scope>
    <source>
        <strain evidence="4">AH 40177</strain>
    </source>
</reference>
<dbReference type="Pfam" id="PF00849">
    <property type="entry name" value="PseudoU_synth_2"/>
    <property type="match status" value="1"/>
</dbReference>
<dbReference type="Proteomes" id="UP000772434">
    <property type="component" value="Unassembled WGS sequence"/>
</dbReference>
<feature type="active site" evidence="1">
    <location>
        <position position="154"/>
    </location>
</feature>
<feature type="region of interest" description="Disordered" evidence="2">
    <location>
        <begin position="500"/>
        <end position="521"/>
    </location>
</feature>
<dbReference type="InterPro" id="IPR020103">
    <property type="entry name" value="PsdUridine_synth_cat_dom_sf"/>
</dbReference>
<dbReference type="InterPro" id="IPR050188">
    <property type="entry name" value="RluA_PseudoU_synthase"/>
</dbReference>
<evidence type="ECO:0000259" key="3">
    <source>
        <dbReference type="Pfam" id="PF00849"/>
    </source>
</evidence>
<dbReference type="PANTHER" id="PTHR21600">
    <property type="entry name" value="MITOCHONDRIAL RNA PSEUDOURIDINE SYNTHASE"/>
    <property type="match status" value="1"/>
</dbReference>
<dbReference type="InterPro" id="IPR006145">
    <property type="entry name" value="PsdUridine_synth_RsuA/RluA"/>
</dbReference>